<feature type="transmembrane region" description="Helical" evidence="12">
    <location>
        <begin position="93"/>
        <end position="109"/>
    </location>
</feature>
<keyword evidence="6 12" id="KW-0812">Transmembrane</keyword>
<feature type="transmembrane region" description="Helical" evidence="12">
    <location>
        <begin position="36"/>
        <end position="56"/>
    </location>
</feature>
<evidence type="ECO:0000256" key="12">
    <source>
        <dbReference type="SAM" id="Phobius"/>
    </source>
</evidence>
<dbReference type="InParanoid" id="A0A7F5RAY7"/>
<organism evidence="13 14">
    <name type="scientific">Agrilus planipennis</name>
    <name type="common">Emerald ash borer</name>
    <name type="synonym">Agrilus marcopoli</name>
    <dbReference type="NCBI Taxonomy" id="224129"/>
    <lineage>
        <taxon>Eukaryota</taxon>
        <taxon>Metazoa</taxon>
        <taxon>Ecdysozoa</taxon>
        <taxon>Arthropoda</taxon>
        <taxon>Hexapoda</taxon>
        <taxon>Insecta</taxon>
        <taxon>Pterygota</taxon>
        <taxon>Neoptera</taxon>
        <taxon>Endopterygota</taxon>
        <taxon>Coleoptera</taxon>
        <taxon>Polyphaga</taxon>
        <taxon>Elateriformia</taxon>
        <taxon>Buprestoidea</taxon>
        <taxon>Buprestidae</taxon>
        <taxon>Agrilinae</taxon>
        <taxon>Agrilus</taxon>
    </lineage>
</organism>
<comment type="pathway">
    <text evidence="2">Protein modification; protein glycosylation.</text>
</comment>
<keyword evidence="5" id="KW-0808">Transferase</keyword>
<keyword evidence="7" id="KW-0256">Endoplasmic reticulum</keyword>
<evidence type="ECO:0000256" key="8">
    <source>
        <dbReference type="ARBA" id="ARBA00022989"/>
    </source>
</evidence>
<evidence type="ECO:0000256" key="6">
    <source>
        <dbReference type="ARBA" id="ARBA00022692"/>
    </source>
</evidence>
<dbReference type="CTD" id="10195"/>
<dbReference type="InterPro" id="IPR007873">
    <property type="entry name" value="Glycosyltransferase_ALG3"/>
</dbReference>
<feature type="transmembrane region" description="Helical" evidence="12">
    <location>
        <begin position="159"/>
        <end position="181"/>
    </location>
</feature>
<evidence type="ECO:0000256" key="7">
    <source>
        <dbReference type="ARBA" id="ARBA00022824"/>
    </source>
</evidence>
<protein>
    <recommendedName>
        <fullName evidence="3">dolichyl-P-Man:Man5GlcNAc2-PP-dolichol alpha-1,3-mannosyltransferase</fullName>
        <ecNumber evidence="3">2.4.1.258</ecNumber>
    </recommendedName>
</protein>
<dbReference type="GO" id="GO:0052925">
    <property type="term" value="F:dol-P-Man:Man(5)GlcNAc(2)-PP-Dol alpha-1,3-mannosyltransferase activity"/>
    <property type="evidence" value="ECO:0007669"/>
    <property type="project" value="UniProtKB-EC"/>
</dbReference>
<name>A0A7F5RAY7_AGRPL</name>
<accession>A0A7F5RAY7</accession>
<dbReference type="Pfam" id="PF05208">
    <property type="entry name" value="ALG3"/>
    <property type="match status" value="1"/>
</dbReference>
<evidence type="ECO:0000256" key="2">
    <source>
        <dbReference type="ARBA" id="ARBA00004922"/>
    </source>
</evidence>
<keyword evidence="13" id="KW-1185">Reference proteome</keyword>
<dbReference type="PANTHER" id="PTHR12646:SF0">
    <property type="entry name" value="DOL-P-MAN:MAN(5)GLCNAC(2)-PP-DOL ALPHA-1,3-MANNOSYLTRANSFERASE"/>
    <property type="match status" value="1"/>
</dbReference>
<evidence type="ECO:0000256" key="10">
    <source>
        <dbReference type="ARBA" id="ARBA00049506"/>
    </source>
</evidence>
<keyword evidence="8 12" id="KW-1133">Transmembrane helix</keyword>
<reference evidence="14" key="1">
    <citation type="submission" date="2025-08" db="UniProtKB">
        <authorList>
            <consortium name="RefSeq"/>
        </authorList>
    </citation>
    <scope>IDENTIFICATION</scope>
    <source>
        <tissue evidence="14">Entire body</tissue>
    </source>
</reference>
<keyword evidence="4" id="KW-0328">Glycosyltransferase</keyword>
<dbReference type="GO" id="GO:0005789">
    <property type="term" value="C:endoplasmic reticulum membrane"/>
    <property type="evidence" value="ECO:0007669"/>
    <property type="project" value="UniProtKB-SubCell"/>
</dbReference>
<evidence type="ECO:0000256" key="4">
    <source>
        <dbReference type="ARBA" id="ARBA00022676"/>
    </source>
</evidence>
<feature type="transmembrane region" description="Helical" evidence="12">
    <location>
        <begin position="193"/>
        <end position="221"/>
    </location>
</feature>
<feature type="transmembrane region" description="Helical" evidence="12">
    <location>
        <begin position="282"/>
        <end position="300"/>
    </location>
</feature>
<dbReference type="RefSeq" id="XP_025833125.1">
    <property type="nucleotide sequence ID" value="XM_025977340.1"/>
</dbReference>
<dbReference type="KEGG" id="apln:108743272"/>
<dbReference type="Proteomes" id="UP000192223">
    <property type="component" value="Unplaced"/>
</dbReference>
<feature type="transmembrane region" description="Helical" evidence="12">
    <location>
        <begin position="121"/>
        <end position="139"/>
    </location>
</feature>
<gene>
    <name evidence="14" type="primary">LOC108743272</name>
</gene>
<dbReference type="OrthoDB" id="20028at2759"/>
<comment type="catalytic activity">
    <reaction evidence="10">
        <text>an alpha-D-Man-(1-&gt;2)-alpha-D-Man-(1-&gt;2)-alpha-D-Man-(1-&gt;3)-[alpha-D-Man-(1-&gt;6)]-beta-D-Man-(1-&gt;4)-beta-D-GlcNAc-(1-&gt;4)-alpha-D-GlcNAc-diphospho-di-trans,poly-cis-dolichol + a di-trans,poly-cis-dolichyl beta-D-mannosyl phosphate = an alpha-D-Man-(1-&gt;2)-alpha-D-Man-(1-&gt;2)-alpha-D-Man-(1-&gt;3)-[alpha-D-Man-(1-&gt;3)-alpha-D-Man-(1-&gt;6)]-beta-D-Man-(1-&gt;4)-beta-D-GlcNAc-(1-&gt;4)-alpha-D-GlcNAc-diphospho-di-trans,poly-cis-dolichol + a di-trans,poly-cis-dolichyl phosphate + H(+)</text>
        <dbReference type="Rhea" id="RHEA:29527"/>
        <dbReference type="Rhea" id="RHEA-COMP:19498"/>
        <dbReference type="Rhea" id="RHEA-COMP:19501"/>
        <dbReference type="Rhea" id="RHEA-COMP:19516"/>
        <dbReference type="Rhea" id="RHEA-COMP:19517"/>
        <dbReference type="ChEBI" id="CHEBI:15378"/>
        <dbReference type="ChEBI" id="CHEBI:57683"/>
        <dbReference type="ChEBI" id="CHEBI:58211"/>
        <dbReference type="ChEBI" id="CHEBI:132515"/>
        <dbReference type="ChEBI" id="CHEBI:132516"/>
        <dbReference type="EC" id="2.4.1.258"/>
    </reaction>
    <physiologicalReaction direction="left-to-right" evidence="10">
        <dbReference type="Rhea" id="RHEA:29528"/>
    </physiologicalReaction>
</comment>
<evidence type="ECO:0000313" key="14">
    <source>
        <dbReference type="RefSeq" id="XP_025833125.1"/>
    </source>
</evidence>
<feature type="transmembrane region" description="Helical" evidence="12">
    <location>
        <begin position="453"/>
        <end position="476"/>
    </location>
</feature>
<evidence type="ECO:0000313" key="13">
    <source>
        <dbReference type="Proteomes" id="UP000192223"/>
    </source>
</evidence>
<evidence type="ECO:0000256" key="9">
    <source>
        <dbReference type="ARBA" id="ARBA00023136"/>
    </source>
</evidence>
<dbReference type="GeneID" id="108743272"/>
<dbReference type="FunCoup" id="A0A7F5RAY7">
    <property type="interactions" value="1237"/>
</dbReference>
<sequence>MAKIKPKWSDQKEQNGLLKKIVQKEFLCDLLVKPQYLKYTCLFLIIFEVFLNMFIIENVRYTEIDWIAYMQEVEGFLNGTFDYKQLKGDTGPLVYPAGFVYVYSLLYYFTSHGRNIHLAQYLFLLIYIGQLCLTFRIYLKTEKVPPYALIISTLTSYRIHSIYVLRLFNDPIAVLLFYTSLNCYISNKWRLGSLFFSLAVSVKMNILLYSPCLLLAFLTNLSLWETILNLSVCGLVQVVLGAPFLYKNYLNYIRGSFDVARVFEHKWTVNYRFLSRQIFESHQFHIVLLVIHVVLLLLFFKCMRRYLSNYAKLNYVFQELKARSEKSNKRPIRKPQKIVSKSKKDEPLNRDQKKFLEMYEKELSHRKNRVLDNNEADKEDESDKIEVNFGKMCQLIVLPFFVTNLIGISCARSLHYQFYSWYFHSLLYLVYCTGYNKSVMFLILAVIEYCWNTYPSTIISSLSLHFSHVALLIGVYRYMNK</sequence>
<proteinExistence type="predicted"/>
<keyword evidence="9 12" id="KW-0472">Membrane</keyword>
<feature type="region of interest" description="Disordered" evidence="11">
    <location>
        <begin position="327"/>
        <end position="347"/>
    </location>
</feature>
<comment type="subcellular location">
    <subcellularLocation>
        <location evidence="1">Endoplasmic reticulum membrane</location>
        <topology evidence="1">Multi-pass membrane protein</topology>
    </subcellularLocation>
</comment>
<evidence type="ECO:0000256" key="1">
    <source>
        <dbReference type="ARBA" id="ARBA00004477"/>
    </source>
</evidence>
<evidence type="ECO:0000256" key="3">
    <source>
        <dbReference type="ARBA" id="ARBA00011964"/>
    </source>
</evidence>
<dbReference type="EC" id="2.4.1.258" evidence="3"/>
<dbReference type="PANTHER" id="PTHR12646">
    <property type="entry name" value="NOT56 - RELATED"/>
    <property type="match status" value="1"/>
</dbReference>
<feature type="transmembrane region" description="Helical" evidence="12">
    <location>
        <begin position="426"/>
        <end position="447"/>
    </location>
</feature>
<dbReference type="AlphaFoldDB" id="A0A7F5RAY7"/>
<evidence type="ECO:0000256" key="11">
    <source>
        <dbReference type="SAM" id="MobiDB-lite"/>
    </source>
</evidence>
<evidence type="ECO:0000256" key="5">
    <source>
        <dbReference type="ARBA" id="ARBA00022679"/>
    </source>
</evidence>